<dbReference type="InterPro" id="IPR008651">
    <property type="entry name" value="Uncharacterised_HicB"/>
</dbReference>
<dbReference type="Proteomes" id="UP001229081">
    <property type="component" value="Unassembled WGS sequence"/>
</dbReference>
<gene>
    <name evidence="1" type="ORF">QXL92_27230</name>
</gene>
<sequence>MNRYTFRAEWCPDFGEYRGKCLEFPFITQRAPKAQQAVALVAKAVERHLKTLHEEGTEAPPALTERDYSGTFIVRTSRALHTQLAIEAVEQGVSMNHWVVQQLSGRQAKPSFGELFFD</sequence>
<dbReference type="SUPFAM" id="SSF47598">
    <property type="entry name" value="Ribbon-helix-helix"/>
    <property type="match status" value="1"/>
</dbReference>
<proteinExistence type="predicted"/>
<dbReference type="EMBL" id="JAUFSA010000001">
    <property type="protein sequence ID" value="MDP7738429.1"/>
    <property type="molecule type" value="Genomic_DNA"/>
</dbReference>
<dbReference type="Pfam" id="PF05534">
    <property type="entry name" value="HicB"/>
    <property type="match status" value="1"/>
</dbReference>
<dbReference type="SUPFAM" id="SSF143100">
    <property type="entry name" value="TTHA1013/TTHA0281-like"/>
    <property type="match status" value="1"/>
</dbReference>
<dbReference type="InterPro" id="IPR035069">
    <property type="entry name" value="TTHA1013/TTHA0281-like"/>
</dbReference>
<reference evidence="1" key="1">
    <citation type="submission" date="2023-06" db="EMBL/GenBank/DDBJ databases">
        <title>Identification of two novel mycobacterium reveal diversities and complexities of Mycobacterium gordonae clade.</title>
        <authorList>
            <person name="Matsumoto Y."/>
            <person name="Nakamura S."/>
            <person name="Motooka D."/>
            <person name="Fukushima K."/>
        </authorList>
    </citation>
    <scope>NUCLEOTIDE SEQUENCE</scope>
    <source>
        <strain evidence="1">TY812</strain>
    </source>
</reference>
<organism evidence="1 2">
    <name type="scientific">Mycobacterium paragordonae</name>
    <dbReference type="NCBI Taxonomy" id="1389713"/>
    <lineage>
        <taxon>Bacteria</taxon>
        <taxon>Bacillati</taxon>
        <taxon>Actinomycetota</taxon>
        <taxon>Actinomycetes</taxon>
        <taxon>Mycobacteriales</taxon>
        <taxon>Mycobacteriaceae</taxon>
        <taxon>Mycobacterium</taxon>
    </lineage>
</organism>
<comment type="caution">
    <text evidence="1">The sequence shown here is derived from an EMBL/GenBank/DDBJ whole genome shotgun (WGS) entry which is preliminary data.</text>
</comment>
<evidence type="ECO:0000313" key="1">
    <source>
        <dbReference type="EMBL" id="MDP7738429.1"/>
    </source>
</evidence>
<dbReference type="AlphaFoldDB" id="A0A4V3AWK1"/>
<protein>
    <submittedName>
        <fullName evidence="1">Toxin-antitoxin system HicB family antitoxin</fullName>
    </submittedName>
</protein>
<evidence type="ECO:0000313" key="2">
    <source>
        <dbReference type="Proteomes" id="UP001229081"/>
    </source>
</evidence>
<dbReference type="RefSeq" id="WP_065163929.1">
    <property type="nucleotide sequence ID" value="NZ_JAUFSA010000001.1"/>
</dbReference>
<name>A0A4V3AWK1_9MYCO</name>
<accession>A0A4V3AWK1</accession>
<dbReference type="GO" id="GO:0006355">
    <property type="term" value="P:regulation of DNA-templated transcription"/>
    <property type="evidence" value="ECO:0007669"/>
    <property type="project" value="InterPro"/>
</dbReference>
<dbReference type="InterPro" id="IPR010985">
    <property type="entry name" value="Ribbon_hlx_hlx"/>
</dbReference>